<dbReference type="SUPFAM" id="SSF81321">
    <property type="entry name" value="Family A G protein-coupled receptor-like"/>
    <property type="match status" value="1"/>
</dbReference>
<dbReference type="OrthoDB" id="5951059at2759"/>
<comment type="caution">
    <text evidence="12">The sequence shown here is derived from an EMBL/GenBank/DDBJ whole genome shotgun (WGS) entry which is preliminary data.</text>
</comment>
<evidence type="ECO:0000256" key="9">
    <source>
        <dbReference type="RuleBase" id="RU000688"/>
    </source>
</evidence>
<dbReference type="GO" id="GO:0005886">
    <property type="term" value="C:plasma membrane"/>
    <property type="evidence" value="ECO:0007669"/>
    <property type="project" value="UniProtKB-SubCell"/>
</dbReference>
<keyword evidence="8 9" id="KW-0807">Transducer</keyword>
<dbReference type="PANTHER" id="PTHR24247">
    <property type="entry name" value="5-HYDROXYTRYPTAMINE RECEPTOR"/>
    <property type="match status" value="1"/>
</dbReference>
<feature type="transmembrane region" description="Helical" evidence="10">
    <location>
        <begin position="233"/>
        <end position="253"/>
    </location>
</feature>
<dbReference type="InterPro" id="IPR000276">
    <property type="entry name" value="GPCR_Rhodpsn"/>
</dbReference>
<dbReference type="InterPro" id="IPR017452">
    <property type="entry name" value="GPCR_Rhodpsn_7TM"/>
</dbReference>
<evidence type="ECO:0000256" key="3">
    <source>
        <dbReference type="ARBA" id="ARBA00022692"/>
    </source>
</evidence>
<dbReference type="STRING" id="46731.A0A3M6U1F2"/>
<feature type="transmembrane region" description="Helical" evidence="10">
    <location>
        <begin position="30"/>
        <end position="54"/>
    </location>
</feature>
<dbReference type="GO" id="GO:0030594">
    <property type="term" value="F:neurotransmitter receptor activity"/>
    <property type="evidence" value="ECO:0007669"/>
    <property type="project" value="TreeGrafter"/>
</dbReference>
<dbReference type="OMA" id="NTAYIMI"/>
<evidence type="ECO:0000256" key="5">
    <source>
        <dbReference type="ARBA" id="ARBA00023040"/>
    </source>
</evidence>
<dbReference type="AlphaFoldDB" id="A0A3M6U1F2"/>
<keyword evidence="3 9" id="KW-0812">Transmembrane</keyword>
<evidence type="ECO:0000256" key="10">
    <source>
        <dbReference type="SAM" id="Phobius"/>
    </source>
</evidence>
<gene>
    <name evidence="12" type="ORF">pdam_00002132</name>
</gene>
<keyword evidence="13" id="KW-1185">Reference proteome</keyword>
<comment type="subcellular location">
    <subcellularLocation>
        <location evidence="1">Cell membrane</location>
        <topology evidence="1">Multi-pass membrane protein</topology>
    </subcellularLocation>
</comment>
<evidence type="ECO:0000259" key="11">
    <source>
        <dbReference type="PROSITE" id="PS50262"/>
    </source>
</evidence>
<sequence>MANPTVTIATNSTIIPIAETQPFDSTVRSISTFLLIIIILLTLLGNSLVIRAFISFRKLRNVTNYLVVSLAVTDILVAMFSMPVWAAYLLTGPPWIFSLWLKKIWQSMDILCSVASISHLLLISIERYICISSPLTYHSIVTTPKTRVAICAAWSFALTMTIIKLVTWDMSFSAAYQLTAFSLCFAAPVFIMSYAYIMIFRVSRTQAKKMLLKIGEKTKRFCLPKELKAAKTLGVVMGAFVLCWFPFFFLNFFNALCRTCPIQVGAVMVAKALHYFNSVLNPIIYGLMNKQFKTAFRHLFTSTYSSVTGKAQPVTRSDIERQLSSIKSWGLTSLKIRSSTQDKGNAATTELCNYLDKSTGTSL</sequence>
<dbReference type="Gene3D" id="1.20.1070.10">
    <property type="entry name" value="Rhodopsin 7-helix transmembrane proteins"/>
    <property type="match status" value="1"/>
</dbReference>
<keyword evidence="2" id="KW-1003">Cell membrane</keyword>
<name>A0A3M6U1F2_POCDA</name>
<feature type="transmembrane region" description="Helical" evidence="10">
    <location>
        <begin position="146"/>
        <end position="166"/>
    </location>
</feature>
<dbReference type="GO" id="GO:0030425">
    <property type="term" value="C:dendrite"/>
    <property type="evidence" value="ECO:0007669"/>
    <property type="project" value="TreeGrafter"/>
</dbReference>
<evidence type="ECO:0000256" key="4">
    <source>
        <dbReference type="ARBA" id="ARBA00022989"/>
    </source>
</evidence>
<evidence type="ECO:0000256" key="6">
    <source>
        <dbReference type="ARBA" id="ARBA00023136"/>
    </source>
</evidence>
<dbReference type="GO" id="GO:0045202">
    <property type="term" value="C:synapse"/>
    <property type="evidence" value="ECO:0007669"/>
    <property type="project" value="GOC"/>
</dbReference>
<protein>
    <recommendedName>
        <fullName evidence="11">G-protein coupled receptors family 1 profile domain-containing protein</fullName>
    </recommendedName>
</protein>
<dbReference type="GO" id="GO:0004993">
    <property type="term" value="F:G protein-coupled serotonin receptor activity"/>
    <property type="evidence" value="ECO:0007669"/>
    <property type="project" value="TreeGrafter"/>
</dbReference>
<feature type="transmembrane region" description="Helical" evidence="10">
    <location>
        <begin position="66"/>
        <end position="88"/>
    </location>
</feature>
<dbReference type="GO" id="GO:0007268">
    <property type="term" value="P:chemical synaptic transmission"/>
    <property type="evidence" value="ECO:0007669"/>
    <property type="project" value="TreeGrafter"/>
</dbReference>
<evidence type="ECO:0000256" key="1">
    <source>
        <dbReference type="ARBA" id="ARBA00004651"/>
    </source>
</evidence>
<dbReference type="GO" id="GO:0007187">
    <property type="term" value="P:G protein-coupled receptor signaling pathway, coupled to cyclic nucleotide second messenger"/>
    <property type="evidence" value="ECO:0007669"/>
    <property type="project" value="TreeGrafter"/>
</dbReference>
<keyword evidence="4 10" id="KW-1133">Transmembrane helix</keyword>
<evidence type="ECO:0000256" key="7">
    <source>
        <dbReference type="ARBA" id="ARBA00023170"/>
    </source>
</evidence>
<keyword evidence="5 9" id="KW-0297">G-protein coupled receptor</keyword>
<reference evidence="12 13" key="1">
    <citation type="journal article" date="2018" name="Sci. Rep.">
        <title>Comparative analysis of the Pocillopora damicornis genome highlights role of immune system in coral evolution.</title>
        <authorList>
            <person name="Cunning R."/>
            <person name="Bay R.A."/>
            <person name="Gillette P."/>
            <person name="Baker A.C."/>
            <person name="Traylor-Knowles N."/>
        </authorList>
    </citation>
    <scope>NUCLEOTIDE SEQUENCE [LARGE SCALE GENOMIC DNA]</scope>
    <source>
        <strain evidence="12">RSMAS</strain>
        <tissue evidence="12">Whole animal</tissue>
    </source>
</reference>
<proteinExistence type="inferred from homology"/>
<dbReference type="EMBL" id="RCHS01002416">
    <property type="protein sequence ID" value="RMX47441.1"/>
    <property type="molecule type" value="Genomic_DNA"/>
</dbReference>
<evidence type="ECO:0000313" key="13">
    <source>
        <dbReference type="Proteomes" id="UP000275408"/>
    </source>
</evidence>
<dbReference type="Pfam" id="PF00001">
    <property type="entry name" value="7tm_1"/>
    <property type="match status" value="1"/>
</dbReference>
<evidence type="ECO:0000256" key="2">
    <source>
        <dbReference type="ARBA" id="ARBA00022475"/>
    </source>
</evidence>
<feature type="transmembrane region" description="Helical" evidence="10">
    <location>
        <begin position="108"/>
        <end position="125"/>
    </location>
</feature>
<keyword evidence="6 10" id="KW-0472">Membrane</keyword>
<dbReference type="PRINTS" id="PR00237">
    <property type="entry name" value="GPCRRHODOPSN"/>
</dbReference>
<dbReference type="PANTHER" id="PTHR24247:SF202">
    <property type="entry name" value="5-HYDROXYTRYPTAMINE RECEPTOR 1"/>
    <property type="match status" value="1"/>
</dbReference>
<evidence type="ECO:0000256" key="8">
    <source>
        <dbReference type="ARBA" id="ARBA00023224"/>
    </source>
</evidence>
<dbReference type="Proteomes" id="UP000275408">
    <property type="component" value="Unassembled WGS sequence"/>
</dbReference>
<organism evidence="12 13">
    <name type="scientific">Pocillopora damicornis</name>
    <name type="common">Cauliflower coral</name>
    <name type="synonym">Millepora damicornis</name>
    <dbReference type="NCBI Taxonomy" id="46731"/>
    <lineage>
        <taxon>Eukaryota</taxon>
        <taxon>Metazoa</taxon>
        <taxon>Cnidaria</taxon>
        <taxon>Anthozoa</taxon>
        <taxon>Hexacorallia</taxon>
        <taxon>Scleractinia</taxon>
        <taxon>Astrocoeniina</taxon>
        <taxon>Pocilloporidae</taxon>
        <taxon>Pocillopora</taxon>
    </lineage>
</organism>
<dbReference type="PROSITE" id="PS00237">
    <property type="entry name" value="G_PROTEIN_RECEP_F1_1"/>
    <property type="match status" value="1"/>
</dbReference>
<dbReference type="PROSITE" id="PS50262">
    <property type="entry name" value="G_PROTEIN_RECEP_F1_2"/>
    <property type="match status" value="1"/>
</dbReference>
<accession>A0A3M6U1F2</accession>
<feature type="transmembrane region" description="Helical" evidence="10">
    <location>
        <begin position="178"/>
        <end position="200"/>
    </location>
</feature>
<comment type="similarity">
    <text evidence="9">Belongs to the G-protein coupled receptor 1 family.</text>
</comment>
<dbReference type="CDD" id="cd14967">
    <property type="entry name" value="7tmA_amine_R-like"/>
    <property type="match status" value="1"/>
</dbReference>
<feature type="domain" description="G-protein coupled receptors family 1 profile" evidence="11">
    <location>
        <begin position="45"/>
        <end position="285"/>
    </location>
</feature>
<evidence type="ECO:0000313" key="12">
    <source>
        <dbReference type="EMBL" id="RMX47441.1"/>
    </source>
</evidence>
<keyword evidence="7 9" id="KW-0675">Receptor</keyword>